<evidence type="ECO:0000313" key="1">
    <source>
        <dbReference type="EMBL" id="SFL77026.1"/>
    </source>
</evidence>
<proteinExistence type="predicted"/>
<name>A0ABY1FPB4_9GAMM</name>
<protein>
    <recommendedName>
        <fullName evidence="3">DUF3892 domain-containing protein</fullName>
    </recommendedName>
</protein>
<comment type="caution">
    <text evidence="1">The sequence shown here is derived from an EMBL/GenBank/DDBJ whole genome shotgun (WGS) entry which is preliminary data.</text>
</comment>
<dbReference type="EMBL" id="FOTV01000009">
    <property type="protein sequence ID" value="SFL77026.1"/>
    <property type="molecule type" value="Genomic_DNA"/>
</dbReference>
<accession>A0ABY1FPB4</accession>
<dbReference type="Pfam" id="PF13031">
    <property type="entry name" value="DUF3892"/>
    <property type="match status" value="1"/>
</dbReference>
<keyword evidence="2" id="KW-1185">Reference proteome</keyword>
<dbReference type="InterPro" id="IPR024997">
    <property type="entry name" value="DUF3892"/>
</dbReference>
<sequence length="90" mass="10210">MAIERAVYKTAKDRDGDITGLCQSGQLWSPRRKADAIRDIEGGAYRYYVPMKDGSKTPIRVVNGPNGKYLRSDWDQTERNNLDQLPDCTC</sequence>
<evidence type="ECO:0000313" key="2">
    <source>
        <dbReference type="Proteomes" id="UP000199211"/>
    </source>
</evidence>
<reference evidence="1 2" key="1">
    <citation type="submission" date="2016-10" db="EMBL/GenBank/DDBJ databases">
        <authorList>
            <person name="Varghese N."/>
            <person name="Submissions S."/>
        </authorList>
    </citation>
    <scope>NUCLEOTIDE SEQUENCE [LARGE SCALE GENOMIC DNA]</scope>
    <source>
        <strain evidence="1 2">DSM 26291</strain>
    </source>
</reference>
<organism evidence="1 2">
    <name type="scientific">Marinobacter salarius</name>
    <dbReference type="NCBI Taxonomy" id="1420917"/>
    <lineage>
        <taxon>Bacteria</taxon>
        <taxon>Pseudomonadati</taxon>
        <taxon>Pseudomonadota</taxon>
        <taxon>Gammaproteobacteria</taxon>
        <taxon>Pseudomonadales</taxon>
        <taxon>Marinobacteraceae</taxon>
        <taxon>Marinobacter</taxon>
    </lineage>
</organism>
<dbReference type="RefSeq" id="WP_091642663.1">
    <property type="nucleotide sequence ID" value="NZ_FOTV01000009.1"/>
</dbReference>
<gene>
    <name evidence="1" type="ORF">SAMN04487868_109123</name>
</gene>
<evidence type="ECO:0008006" key="3">
    <source>
        <dbReference type="Google" id="ProtNLM"/>
    </source>
</evidence>
<dbReference type="Proteomes" id="UP000199211">
    <property type="component" value="Unassembled WGS sequence"/>
</dbReference>